<accession>A0A1Y1YNF1</accession>
<protein>
    <submittedName>
        <fullName evidence="3">Uncharacterized protein</fullName>
    </submittedName>
</protein>
<sequence length="197" mass="21553">MKAFLPLSLLSALSLVQAAQFRLANDFPDWNIGTVTSFESDIEVIQGGDASPGMWTGVNFDAGYFSLYADSSSHRSLVFTLFDRGQSGKTEISAISRDAVSQNATEQPGSKVTMNLDWKTGESYRMRLDVQPSGPDAVFTAQIRVNDEWRFLANVTGKNFGSYSLRSGLSQLVDNLGSENEEFRTAVVEMQNAMAPA</sequence>
<evidence type="ECO:0000313" key="4">
    <source>
        <dbReference type="Proteomes" id="UP000193498"/>
    </source>
</evidence>
<evidence type="ECO:0000313" key="3">
    <source>
        <dbReference type="EMBL" id="ORX99532.1"/>
    </source>
</evidence>
<evidence type="ECO:0000313" key="2">
    <source>
        <dbReference type="EMBL" id="ORX73419.1"/>
    </source>
</evidence>
<proteinExistence type="predicted"/>
<dbReference type="InterPro" id="IPR021862">
    <property type="entry name" value="DUF3472"/>
</dbReference>
<keyword evidence="1" id="KW-0732">Signal</keyword>
<gene>
    <name evidence="3" type="ORF">K493DRAFT_348538</name>
    <name evidence="2" type="ORF">K493DRAFT_364286</name>
</gene>
<name>A0A1Y1YNF1_9FUNG</name>
<dbReference type="EMBL" id="MCFE01001056">
    <property type="protein sequence ID" value="ORX73419.1"/>
    <property type="molecule type" value="Genomic_DNA"/>
</dbReference>
<comment type="caution">
    <text evidence="3">The sequence shown here is derived from an EMBL/GenBank/DDBJ whole genome shotgun (WGS) entry which is preliminary data.</text>
</comment>
<dbReference type="AlphaFoldDB" id="A0A1Y1YNF1"/>
<keyword evidence="4" id="KW-1185">Reference proteome</keyword>
<dbReference type="Proteomes" id="UP000193498">
    <property type="component" value="Unassembled WGS sequence"/>
</dbReference>
<reference evidence="3 4" key="1">
    <citation type="submission" date="2016-07" db="EMBL/GenBank/DDBJ databases">
        <title>Pervasive Adenine N6-methylation of Active Genes in Fungi.</title>
        <authorList>
            <consortium name="DOE Joint Genome Institute"/>
            <person name="Mondo S.J."/>
            <person name="Dannebaum R.O."/>
            <person name="Kuo R.C."/>
            <person name="Labutti K."/>
            <person name="Haridas S."/>
            <person name="Kuo A."/>
            <person name="Salamov A."/>
            <person name="Ahrendt S.R."/>
            <person name="Lipzen A."/>
            <person name="Sullivan W."/>
            <person name="Andreopoulos W.B."/>
            <person name="Clum A."/>
            <person name="Lindquist E."/>
            <person name="Daum C."/>
            <person name="Ramamoorthy G.K."/>
            <person name="Gryganskyi A."/>
            <person name="Culley D."/>
            <person name="Magnuson J.K."/>
            <person name="James T.Y."/>
            <person name="O'Malley M.A."/>
            <person name="Stajich J.E."/>
            <person name="Spatafora J.W."/>
            <person name="Visel A."/>
            <person name="Grigoriev I.V."/>
        </authorList>
    </citation>
    <scope>NUCLEOTIDE SEQUENCE [LARGE SCALE GENOMIC DNA]</scope>
    <source>
        <strain evidence="3 4">CBS 931.73</strain>
    </source>
</reference>
<dbReference type="InParanoid" id="A0A1Y1YNF1"/>
<feature type="signal peptide" evidence="1">
    <location>
        <begin position="1"/>
        <end position="18"/>
    </location>
</feature>
<organism evidence="3 4">
    <name type="scientific">Basidiobolus meristosporus CBS 931.73</name>
    <dbReference type="NCBI Taxonomy" id="1314790"/>
    <lineage>
        <taxon>Eukaryota</taxon>
        <taxon>Fungi</taxon>
        <taxon>Fungi incertae sedis</taxon>
        <taxon>Zoopagomycota</taxon>
        <taxon>Entomophthoromycotina</taxon>
        <taxon>Basidiobolomycetes</taxon>
        <taxon>Basidiobolales</taxon>
        <taxon>Basidiobolaceae</taxon>
        <taxon>Basidiobolus</taxon>
    </lineage>
</organism>
<feature type="chain" id="PRO_5011907689" evidence="1">
    <location>
        <begin position="19"/>
        <end position="197"/>
    </location>
</feature>
<dbReference type="Pfam" id="PF11958">
    <property type="entry name" value="DUF3472"/>
    <property type="match status" value="1"/>
</dbReference>
<evidence type="ECO:0000256" key="1">
    <source>
        <dbReference type="SAM" id="SignalP"/>
    </source>
</evidence>
<dbReference type="EMBL" id="MCFE01000096">
    <property type="protein sequence ID" value="ORX99532.1"/>
    <property type="molecule type" value="Genomic_DNA"/>
</dbReference>